<evidence type="ECO:0000313" key="2">
    <source>
        <dbReference type="Proteomes" id="UP000054771"/>
    </source>
</evidence>
<dbReference type="AlphaFoldDB" id="A0A0U5C2S7"/>
<keyword evidence="2" id="KW-1185">Reference proteome</keyword>
<name>A0A0U5C2S7_ASPCI</name>
<dbReference type="Proteomes" id="UP000054771">
    <property type="component" value="Unassembled WGS sequence"/>
</dbReference>
<reference evidence="2" key="1">
    <citation type="journal article" date="2016" name="Genome Announc.">
        <title>Draft genome sequences of fungus Aspergillus calidoustus.</title>
        <authorList>
            <person name="Horn F."/>
            <person name="Linde J."/>
            <person name="Mattern D.J."/>
            <person name="Walther G."/>
            <person name="Guthke R."/>
            <person name="Scherlach K."/>
            <person name="Martin K."/>
            <person name="Brakhage A.A."/>
            <person name="Petzke L."/>
            <person name="Valiante V."/>
        </authorList>
    </citation>
    <scope>NUCLEOTIDE SEQUENCE [LARGE SCALE GENOMIC DNA]</scope>
    <source>
        <strain evidence="2">SF006504</strain>
    </source>
</reference>
<organism evidence="1 2">
    <name type="scientific">Aspergillus calidoustus</name>
    <dbReference type="NCBI Taxonomy" id="454130"/>
    <lineage>
        <taxon>Eukaryota</taxon>
        <taxon>Fungi</taxon>
        <taxon>Dikarya</taxon>
        <taxon>Ascomycota</taxon>
        <taxon>Pezizomycotina</taxon>
        <taxon>Eurotiomycetes</taxon>
        <taxon>Eurotiomycetidae</taxon>
        <taxon>Eurotiales</taxon>
        <taxon>Aspergillaceae</taxon>
        <taxon>Aspergillus</taxon>
        <taxon>Aspergillus subgen. Nidulantes</taxon>
    </lineage>
</organism>
<sequence length="68" mass="7612">MATPRENRKKQARSEANMLTASDRPIEVAIWFIVTDSIHPSNPSPSVHCHWQLERRWGSLSVSAGGRG</sequence>
<gene>
    <name evidence="1" type="ORF">ASPCAL01095</name>
</gene>
<proteinExistence type="predicted"/>
<dbReference type="EMBL" id="CDMC01000001">
    <property type="protein sequence ID" value="CEL01513.1"/>
    <property type="molecule type" value="Genomic_DNA"/>
</dbReference>
<protein>
    <submittedName>
        <fullName evidence="1">Uncharacterized protein</fullName>
    </submittedName>
</protein>
<accession>A0A0U5C2S7</accession>
<evidence type="ECO:0000313" key="1">
    <source>
        <dbReference type="EMBL" id="CEL01513.1"/>
    </source>
</evidence>